<gene>
    <name evidence="13" type="ORF">ACFSQJ_10380</name>
</gene>
<reference evidence="14" key="1">
    <citation type="journal article" date="2019" name="Int. J. Syst. Evol. Microbiol.">
        <title>The Global Catalogue of Microorganisms (GCM) 10K type strain sequencing project: providing services to taxonomists for standard genome sequencing and annotation.</title>
        <authorList>
            <consortium name="The Broad Institute Genomics Platform"/>
            <consortium name="The Broad Institute Genome Sequencing Center for Infectious Disease"/>
            <person name="Wu L."/>
            <person name="Ma J."/>
        </authorList>
    </citation>
    <scope>NUCLEOTIDE SEQUENCE [LARGE SCALE GENOMIC DNA]</scope>
    <source>
        <strain evidence="14">KCTC 52368</strain>
    </source>
</reference>
<dbReference type="CDD" id="cd02970">
    <property type="entry name" value="PRX_like2"/>
    <property type="match status" value="1"/>
</dbReference>
<comment type="catalytic activity">
    <reaction evidence="11">
        <text>a hydroperoxide + [thioredoxin]-dithiol = an alcohol + [thioredoxin]-disulfide + H2O</text>
        <dbReference type="Rhea" id="RHEA:62620"/>
        <dbReference type="Rhea" id="RHEA-COMP:10698"/>
        <dbReference type="Rhea" id="RHEA-COMP:10700"/>
        <dbReference type="ChEBI" id="CHEBI:15377"/>
        <dbReference type="ChEBI" id="CHEBI:29950"/>
        <dbReference type="ChEBI" id="CHEBI:30879"/>
        <dbReference type="ChEBI" id="CHEBI:35924"/>
        <dbReference type="ChEBI" id="CHEBI:50058"/>
        <dbReference type="EC" id="1.11.1.24"/>
    </reaction>
</comment>
<dbReference type="SUPFAM" id="SSF52833">
    <property type="entry name" value="Thioredoxin-like"/>
    <property type="match status" value="1"/>
</dbReference>
<dbReference type="PANTHER" id="PTHR42801:SF7">
    <property type="entry name" value="SLL1159 PROTEIN"/>
    <property type="match status" value="1"/>
</dbReference>
<dbReference type="InterPro" id="IPR036249">
    <property type="entry name" value="Thioredoxin-like_sf"/>
</dbReference>
<keyword evidence="4" id="KW-0049">Antioxidant</keyword>
<evidence type="ECO:0000256" key="10">
    <source>
        <dbReference type="ARBA" id="ARBA00042639"/>
    </source>
</evidence>
<accession>A0ABW5MW53</accession>
<evidence type="ECO:0000256" key="4">
    <source>
        <dbReference type="ARBA" id="ARBA00022862"/>
    </source>
</evidence>
<evidence type="ECO:0000256" key="5">
    <source>
        <dbReference type="ARBA" id="ARBA00023002"/>
    </source>
</evidence>
<dbReference type="Proteomes" id="UP001597526">
    <property type="component" value="Unassembled WGS sequence"/>
</dbReference>
<evidence type="ECO:0000259" key="12">
    <source>
        <dbReference type="PROSITE" id="PS51352"/>
    </source>
</evidence>
<comment type="similarity">
    <text evidence="9">Belongs to the peroxiredoxin family. BCP/PrxQ subfamily.</text>
</comment>
<keyword evidence="14" id="KW-1185">Reference proteome</keyword>
<protein>
    <recommendedName>
        <fullName evidence="2">thioredoxin-dependent peroxiredoxin</fullName>
        <ecNumber evidence="2">1.11.1.24</ecNumber>
    </recommendedName>
    <alternativeName>
        <fullName evidence="8">Thioredoxin peroxidase</fullName>
    </alternativeName>
    <alternativeName>
        <fullName evidence="10">Thioredoxin-dependent peroxiredoxin Bcp</fullName>
    </alternativeName>
</protein>
<evidence type="ECO:0000313" key="14">
    <source>
        <dbReference type="Proteomes" id="UP001597526"/>
    </source>
</evidence>
<keyword evidence="7" id="KW-0676">Redox-active center</keyword>
<evidence type="ECO:0000313" key="13">
    <source>
        <dbReference type="EMBL" id="MFD2587339.1"/>
    </source>
</evidence>
<dbReference type="RefSeq" id="WP_377766877.1">
    <property type="nucleotide sequence ID" value="NZ_JBHULB010000013.1"/>
</dbReference>
<keyword evidence="6" id="KW-1015">Disulfide bond</keyword>
<dbReference type="Gene3D" id="3.40.30.10">
    <property type="entry name" value="Glutaredoxin"/>
    <property type="match status" value="1"/>
</dbReference>
<keyword evidence="3" id="KW-0575">Peroxidase</keyword>
<dbReference type="PANTHER" id="PTHR42801">
    <property type="entry name" value="THIOREDOXIN-DEPENDENT PEROXIDE REDUCTASE"/>
    <property type="match status" value="1"/>
</dbReference>
<evidence type="ECO:0000256" key="3">
    <source>
        <dbReference type="ARBA" id="ARBA00022559"/>
    </source>
</evidence>
<dbReference type="EMBL" id="JBHULB010000013">
    <property type="protein sequence ID" value="MFD2587339.1"/>
    <property type="molecule type" value="Genomic_DNA"/>
</dbReference>
<evidence type="ECO:0000256" key="1">
    <source>
        <dbReference type="ARBA" id="ARBA00003330"/>
    </source>
</evidence>
<dbReference type="PROSITE" id="PS51352">
    <property type="entry name" value="THIOREDOXIN_2"/>
    <property type="match status" value="1"/>
</dbReference>
<dbReference type="InterPro" id="IPR000866">
    <property type="entry name" value="AhpC/TSA"/>
</dbReference>
<name>A0ABW5MW53_9FLAO</name>
<evidence type="ECO:0000256" key="6">
    <source>
        <dbReference type="ARBA" id="ARBA00023157"/>
    </source>
</evidence>
<feature type="domain" description="Thioredoxin" evidence="12">
    <location>
        <begin position="49"/>
        <end position="221"/>
    </location>
</feature>
<sequence>MNSQAIPSYKEGSKELKEKLSHTLSANAFEVFNSDAERIGKEYTSVLKLKVGDKAPNFKLVNTDDEYVNLYEVLEAKRVVLTFFRGTWCPYCNLILSQYQAVLPEIEKAGATVLAISPQTPDASLETKEKNGLEFEILSDNGNIVSKEFTAIHKNPEESLHKMTELGYDYDCYNCDEKSEIPVPATFIIEQDATISFAKTEGGDYRNRVEPSDIINALNRK</sequence>
<dbReference type="InterPro" id="IPR013766">
    <property type="entry name" value="Thioredoxin_domain"/>
</dbReference>
<evidence type="ECO:0000256" key="8">
    <source>
        <dbReference type="ARBA" id="ARBA00032824"/>
    </source>
</evidence>
<proteinExistence type="inferred from homology"/>
<evidence type="ECO:0000256" key="9">
    <source>
        <dbReference type="ARBA" id="ARBA00038489"/>
    </source>
</evidence>
<comment type="function">
    <text evidence="1">Thiol-specific peroxidase that catalyzes the reduction of hydrogen peroxide and organic hydroperoxides to water and alcohols, respectively. Plays a role in cell protection against oxidative stress by detoxifying peroxides and as sensor of hydrogen peroxide-mediated signaling events.</text>
</comment>
<dbReference type="InterPro" id="IPR050924">
    <property type="entry name" value="Peroxiredoxin_BCP/PrxQ"/>
</dbReference>
<organism evidence="13 14">
    <name type="scientific">Croceitalea marina</name>
    <dbReference type="NCBI Taxonomy" id="1775166"/>
    <lineage>
        <taxon>Bacteria</taxon>
        <taxon>Pseudomonadati</taxon>
        <taxon>Bacteroidota</taxon>
        <taxon>Flavobacteriia</taxon>
        <taxon>Flavobacteriales</taxon>
        <taxon>Flavobacteriaceae</taxon>
        <taxon>Croceitalea</taxon>
    </lineage>
</organism>
<evidence type="ECO:0000256" key="2">
    <source>
        <dbReference type="ARBA" id="ARBA00013017"/>
    </source>
</evidence>
<comment type="caution">
    <text evidence="13">The sequence shown here is derived from an EMBL/GenBank/DDBJ whole genome shotgun (WGS) entry which is preliminary data.</text>
</comment>
<keyword evidence="5" id="KW-0560">Oxidoreductase</keyword>
<evidence type="ECO:0000256" key="11">
    <source>
        <dbReference type="ARBA" id="ARBA00049091"/>
    </source>
</evidence>
<evidence type="ECO:0000256" key="7">
    <source>
        <dbReference type="ARBA" id="ARBA00023284"/>
    </source>
</evidence>
<dbReference type="EC" id="1.11.1.24" evidence="2"/>
<dbReference type="Pfam" id="PF00578">
    <property type="entry name" value="AhpC-TSA"/>
    <property type="match status" value="1"/>
</dbReference>